<proteinExistence type="predicted"/>
<protein>
    <submittedName>
        <fullName evidence="2">Uncharacterized protein</fullName>
    </submittedName>
</protein>
<sequence length="68" mass="7528">MDRIDECLEGQTIGKNCNKGQRNSSQSVVGKAEPKETSLVENEPRRERPDRNTEQAAILGGDDGWPLC</sequence>
<evidence type="ECO:0000256" key="1">
    <source>
        <dbReference type="SAM" id="MobiDB-lite"/>
    </source>
</evidence>
<evidence type="ECO:0000313" key="2">
    <source>
        <dbReference type="EMBL" id="CAH1404813.1"/>
    </source>
</evidence>
<reference evidence="2" key="1">
    <citation type="submission" date="2022-01" db="EMBL/GenBank/DDBJ databases">
        <authorList>
            <person name="King R."/>
        </authorList>
    </citation>
    <scope>NUCLEOTIDE SEQUENCE</scope>
</reference>
<gene>
    <name evidence="2" type="ORF">NEZAVI_LOCUS13157</name>
</gene>
<keyword evidence="3" id="KW-1185">Reference proteome</keyword>
<feature type="compositionally biased region" description="Polar residues" evidence="1">
    <location>
        <begin position="13"/>
        <end position="28"/>
    </location>
</feature>
<dbReference type="AlphaFoldDB" id="A0A9P0MRS5"/>
<name>A0A9P0MRS5_NEZVI</name>
<dbReference type="Proteomes" id="UP001152798">
    <property type="component" value="Chromosome 6"/>
</dbReference>
<organism evidence="2 3">
    <name type="scientific">Nezara viridula</name>
    <name type="common">Southern green stink bug</name>
    <name type="synonym">Cimex viridulus</name>
    <dbReference type="NCBI Taxonomy" id="85310"/>
    <lineage>
        <taxon>Eukaryota</taxon>
        <taxon>Metazoa</taxon>
        <taxon>Ecdysozoa</taxon>
        <taxon>Arthropoda</taxon>
        <taxon>Hexapoda</taxon>
        <taxon>Insecta</taxon>
        <taxon>Pterygota</taxon>
        <taxon>Neoptera</taxon>
        <taxon>Paraneoptera</taxon>
        <taxon>Hemiptera</taxon>
        <taxon>Heteroptera</taxon>
        <taxon>Panheteroptera</taxon>
        <taxon>Pentatomomorpha</taxon>
        <taxon>Pentatomoidea</taxon>
        <taxon>Pentatomidae</taxon>
        <taxon>Pentatominae</taxon>
        <taxon>Nezara</taxon>
    </lineage>
</organism>
<feature type="region of interest" description="Disordered" evidence="1">
    <location>
        <begin position="13"/>
        <end position="68"/>
    </location>
</feature>
<accession>A0A9P0MRS5</accession>
<evidence type="ECO:0000313" key="3">
    <source>
        <dbReference type="Proteomes" id="UP001152798"/>
    </source>
</evidence>
<dbReference type="EMBL" id="OV725082">
    <property type="protein sequence ID" value="CAH1404813.1"/>
    <property type="molecule type" value="Genomic_DNA"/>
</dbReference>
<feature type="compositionally biased region" description="Basic and acidic residues" evidence="1">
    <location>
        <begin position="32"/>
        <end position="53"/>
    </location>
</feature>